<evidence type="ECO:0000313" key="8">
    <source>
        <dbReference type="EMBL" id="ABT16218.1"/>
    </source>
</evidence>
<dbReference type="InterPro" id="IPR040343">
    <property type="entry name" value="Cet1/Ctl1"/>
</dbReference>
<reference evidence="8 9" key="1">
    <citation type="submission" date="2006-09" db="EMBL/GenBank/DDBJ databases">
        <title>Sequence and annotation of the 288-kb ATCV-1 virus that infects an endosymbiotic Chlorella strain of the heliozoon Acanthocystis turfacea.</title>
        <authorList>
            <person name="Fitzgerald L.A."/>
            <person name="Graves M.V."/>
            <person name="Li X."/>
            <person name="Pfitzner A.J.P."/>
            <person name="Hartigan J."/>
            <person name="Van Etten J.L."/>
        </authorList>
    </citation>
    <scope>NUCLEOTIDE SEQUENCE [LARGE SCALE GENOMIC DNA]</scope>
    <source>
        <strain evidence="8 9">ATCV-1</strain>
    </source>
</reference>
<dbReference type="InterPro" id="IPR004206">
    <property type="entry name" value="mRNA_triPase_Cet1"/>
</dbReference>
<gene>
    <name evidence="8" type="primary">Z084R</name>
    <name evidence="8" type="ORF">ATCV1_Z084R</name>
</gene>
<dbReference type="PANTHER" id="PTHR28118">
    <property type="entry name" value="POLYNUCLEOTIDE 5'-TRIPHOSPHATASE-RELATED"/>
    <property type="match status" value="1"/>
</dbReference>
<evidence type="ECO:0000256" key="3">
    <source>
        <dbReference type="ARBA" id="ARBA00022664"/>
    </source>
</evidence>
<protein>
    <recommendedName>
        <fullName evidence="5">mRNA 5'-phosphatase</fullName>
        <ecNumber evidence="5">3.6.1.74</ecNumber>
    </recommendedName>
</protein>
<name>A7K844_9PHYC</name>
<comment type="cofactor">
    <cofactor evidence="1">
        <name>Mg(2+)</name>
        <dbReference type="ChEBI" id="CHEBI:18420"/>
    </cofactor>
</comment>
<feature type="domain" description="mRNA triphosphatase Cet1-like" evidence="7">
    <location>
        <begin position="84"/>
        <end position="168"/>
    </location>
</feature>
<evidence type="ECO:0000256" key="6">
    <source>
        <dbReference type="ARBA" id="ARBA00047740"/>
    </source>
</evidence>
<dbReference type="RefSeq" id="YP_001426565.1">
    <property type="nucleotide sequence ID" value="NC_008724.1"/>
</dbReference>
<keyword evidence="9" id="KW-1185">Reference proteome</keyword>
<dbReference type="GO" id="GO:0004651">
    <property type="term" value="F:polynucleotide 5'-phosphatase activity"/>
    <property type="evidence" value="ECO:0007669"/>
    <property type="project" value="InterPro"/>
</dbReference>
<comment type="catalytic activity">
    <reaction evidence="6">
        <text>a 5'-end triphospho-ribonucleoside in mRNA + H2O = a 5'-end diphospho-ribonucleoside in mRNA + phosphate + H(+)</text>
        <dbReference type="Rhea" id="RHEA:67004"/>
        <dbReference type="Rhea" id="RHEA-COMP:17164"/>
        <dbReference type="Rhea" id="RHEA-COMP:17165"/>
        <dbReference type="ChEBI" id="CHEBI:15377"/>
        <dbReference type="ChEBI" id="CHEBI:15378"/>
        <dbReference type="ChEBI" id="CHEBI:43474"/>
        <dbReference type="ChEBI" id="CHEBI:167616"/>
        <dbReference type="ChEBI" id="CHEBI:167618"/>
        <dbReference type="EC" id="3.6.1.74"/>
    </reaction>
    <physiologicalReaction direction="left-to-right" evidence="6">
        <dbReference type="Rhea" id="RHEA:67005"/>
    </physiologicalReaction>
</comment>
<dbReference type="EC" id="3.6.1.74" evidence="5"/>
<dbReference type="Gene3D" id="3.20.100.10">
    <property type="entry name" value="mRNA triphosphatase Cet1-like"/>
    <property type="match status" value="1"/>
</dbReference>
<dbReference type="Pfam" id="PF02940">
    <property type="entry name" value="mRNA_triPase"/>
    <property type="match status" value="1"/>
</dbReference>
<comment type="similarity">
    <text evidence="2">Belongs to the fungal TPase family.</text>
</comment>
<evidence type="ECO:0000256" key="2">
    <source>
        <dbReference type="ARBA" id="ARBA00006345"/>
    </source>
</evidence>
<evidence type="ECO:0000259" key="7">
    <source>
        <dbReference type="Pfam" id="PF02940"/>
    </source>
</evidence>
<dbReference type="Proteomes" id="UP000202420">
    <property type="component" value="Segment"/>
</dbReference>
<dbReference type="EMBL" id="EF101928">
    <property type="protein sequence ID" value="ABT16218.1"/>
    <property type="molecule type" value="Genomic_DNA"/>
</dbReference>
<dbReference type="GO" id="GO:0006397">
    <property type="term" value="P:mRNA processing"/>
    <property type="evidence" value="ECO:0007669"/>
    <property type="project" value="UniProtKB-KW"/>
</dbReference>
<evidence type="ECO:0000256" key="1">
    <source>
        <dbReference type="ARBA" id="ARBA00001946"/>
    </source>
</evidence>
<dbReference type="InterPro" id="IPR037009">
    <property type="entry name" value="mRNA_triPase_Cet1_sf"/>
</dbReference>
<evidence type="ECO:0000313" key="9">
    <source>
        <dbReference type="Proteomes" id="UP000202420"/>
    </source>
</evidence>
<evidence type="ECO:0000256" key="4">
    <source>
        <dbReference type="ARBA" id="ARBA00022801"/>
    </source>
</evidence>
<keyword evidence="4" id="KW-0378">Hydrolase</keyword>
<accession>A7K844</accession>
<dbReference type="SUPFAM" id="SSF55154">
    <property type="entry name" value="CYTH-like phosphatases"/>
    <property type="match status" value="1"/>
</dbReference>
<dbReference type="GO" id="GO:0140818">
    <property type="term" value="F:mRNA 5'-triphosphate monophosphatase activity"/>
    <property type="evidence" value="ECO:0007669"/>
    <property type="project" value="UniProtKB-EC"/>
</dbReference>
<organism evidence="8 9">
    <name type="scientific">Chlorovirus heliozoae</name>
    <dbReference type="NCBI Taxonomy" id="322019"/>
    <lineage>
        <taxon>Viruses</taxon>
        <taxon>Varidnaviria</taxon>
        <taxon>Bamfordvirae</taxon>
        <taxon>Nucleocytoviricota</taxon>
        <taxon>Megaviricetes</taxon>
        <taxon>Algavirales</taxon>
        <taxon>Phycodnaviridae</taxon>
        <taxon>Chlorovirus</taxon>
    </lineage>
</organism>
<keyword evidence="3" id="KW-0507">mRNA processing</keyword>
<dbReference type="PANTHER" id="PTHR28118:SF1">
    <property type="entry name" value="POLYNUCLEOTIDE 5'-TRIPHOSPHATASE CTL1-RELATED"/>
    <property type="match status" value="1"/>
</dbReference>
<dbReference type="GeneID" id="5470228"/>
<dbReference type="KEGG" id="vg:5470228"/>
<evidence type="ECO:0000256" key="5">
    <source>
        <dbReference type="ARBA" id="ARBA00035028"/>
    </source>
</evidence>
<dbReference type="OrthoDB" id="10778at10239"/>
<sequence length="199" mass="22908">MEGQLKNLLLNNDFRKVELEFRIGEMDGNRFVSSLRKVVWNQMKGKMKEAPEEQTIIDKYVGNGNKGVSTRFVATLDGNEFWEQKKKIDNTTVPSGKFAMRTSLTLEEKSTAPPPGTPIITSNSQFTMQRKKARTSYRMGPWRVDFTRVEQIPDNSDTEETYEVEVELVDVGIFFEKEIEQVLHEGKKIVDMLVSDITY</sequence>
<proteinExistence type="inferred from homology"/>
<dbReference type="InterPro" id="IPR033469">
    <property type="entry name" value="CYTH-like_dom_sf"/>
</dbReference>